<dbReference type="InterPro" id="IPR016193">
    <property type="entry name" value="Cytidine_deaminase-like"/>
</dbReference>
<name>A0ABV2TKT1_9RHOO</name>
<dbReference type="InterPro" id="IPR016192">
    <property type="entry name" value="APOBEC/CMP_deaminase_Zn-bd"/>
</dbReference>
<keyword evidence="6 12" id="KW-0686">Riboflavin biosynthesis</keyword>
<evidence type="ECO:0000256" key="6">
    <source>
        <dbReference type="ARBA" id="ARBA00022619"/>
    </source>
</evidence>
<organism evidence="14 15">
    <name type="scientific">Uliginosibacterium flavum</name>
    <dbReference type="NCBI Taxonomy" id="1396831"/>
    <lineage>
        <taxon>Bacteria</taxon>
        <taxon>Pseudomonadati</taxon>
        <taxon>Pseudomonadota</taxon>
        <taxon>Betaproteobacteria</taxon>
        <taxon>Rhodocyclales</taxon>
        <taxon>Zoogloeaceae</taxon>
        <taxon>Uliginosibacterium</taxon>
    </lineage>
</organism>
<dbReference type="EC" id="3.5.4.26" evidence="12"/>
<dbReference type="SUPFAM" id="SSF53927">
    <property type="entry name" value="Cytidine deaminase-like"/>
    <property type="match status" value="1"/>
</dbReference>
<accession>A0ABV2TKT1</accession>
<dbReference type="InterPro" id="IPR002125">
    <property type="entry name" value="CMP_dCMP_dom"/>
</dbReference>
<evidence type="ECO:0000256" key="1">
    <source>
        <dbReference type="ARBA" id="ARBA00002151"/>
    </source>
</evidence>
<proteinExistence type="inferred from homology"/>
<dbReference type="InterPro" id="IPR011549">
    <property type="entry name" value="RibD_C"/>
</dbReference>
<dbReference type="EC" id="1.1.1.193" evidence="12"/>
<keyword evidence="10 12" id="KW-0560">Oxidoreductase</keyword>
<keyword evidence="12 14" id="KW-0378">Hydrolase</keyword>
<dbReference type="PANTHER" id="PTHR38011:SF7">
    <property type="entry name" value="2,5-DIAMINO-6-RIBOSYLAMINO-4(3H)-PYRIMIDINONE 5'-PHOSPHATE REDUCTASE"/>
    <property type="match status" value="1"/>
</dbReference>
<comment type="similarity">
    <text evidence="4 12">In the N-terminal section; belongs to the cytidine and deoxycytidylate deaminase family.</text>
</comment>
<evidence type="ECO:0000256" key="8">
    <source>
        <dbReference type="ARBA" id="ARBA00022833"/>
    </source>
</evidence>
<comment type="cofactor">
    <cofactor evidence="12">
        <name>Zn(2+)</name>
        <dbReference type="ChEBI" id="CHEBI:29105"/>
    </cofactor>
    <text evidence="12">Binds 1 zinc ion.</text>
</comment>
<dbReference type="InterPro" id="IPR002734">
    <property type="entry name" value="RibDG_C"/>
</dbReference>
<evidence type="ECO:0000256" key="7">
    <source>
        <dbReference type="ARBA" id="ARBA00022723"/>
    </source>
</evidence>
<feature type="domain" description="CMP/dCMP-type deaminase" evidence="13">
    <location>
        <begin position="4"/>
        <end position="126"/>
    </location>
</feature>
<evidence type="ECO:0000256" key="12">
    <source>
        <dbReference type="PIRNR" id="PIRNR006769"/>
    </source>
</evidence>
<dbReference type="GO" id="GO:0008703">
    <property type="term" value="F:5-amino-6-(5-phosphoribosylamino)uracil reductase activity"/>
    <property type="evidence" value="ECO:0007669"/>
    <property type="project" value="UniProtKB-EC"/>
</dbReference>
<keyword evidence="8 12" id="KW-0862">Zinc</keyword>
<evidence type="ECO:0000256" key="3">
    <source>
        <dbReference type="ARBA" id="ARBA00004910"/>
    </source>
</evidence>
<evidence type="ECO:0000256" key="2">
    <source>
        <dbReference type="ARBA" id="ARBA00004882"/>
    </source>
</evidence>
<dbReference type="PROSITE" id="PS51747">
    <property type="entry name" value="CYT_DCMP_DEAMINASES_2"/>
    <property type="match status" value="1"/>
</dbReference>
<evidence type="ECO:0000313" key="15">
    <source>
        <dbReference type="Proteomes" id="UP001549691"/>
    </source>
</evidence>
<dbReference type="Proteomes" id="UP001549691">
    <property type="component" value="Unassembled WGS sequence"/>
</dbReference>
<dbReference type="NCBIfam" id="TIGR00326">
    <property type="entry name" value="eubact_ribD"/>
    <property type="match status" value="1"/>
</dbReference>
<dbReference type="InterPro" id="IPR024072">
    <property type="entry name" value="DHFR-like_dom_sf"/>
</dbReference>
<gene>
    <name evidence="14" type="primary">ribD</name>
    <name evidence="14" type="ORF">ABXR19_09960</name>
</gene>
<comment type="pathway">
    <text evidence="3 12">Cofactor biosynthesis; riboflavin biosynthesis; 5-amino-6-(D-ribitylamino)uracil from GTP: step 3/4.</text>
</comment>
<dbReference type="GO" id="GO:0008835">
    <property type="term" value="F:diaminohydroxyphosphoribosylaminopyrimidine deaminase activity"/>
    <property type="evidence" value="ECO:0007669"/>
    <property type="project" value="UniProtKB-EC"/>
</dbReference>
<comment type="function">
    <text evidence="1 12">Converts 2,5-diamino-6-(ribosylamino)-4(3h)-pyrimidinone 5'-phosphate into 5-amino-6-(ribosylamino)-2,4(1h,3h)-pyrimidinedione 5'-phosphate.</text>
</comment>
<evidence type="ECO:0000256" key="11">
    <source>
        <dbReference type="ARBA" id="ARBA00023268"/>
    </source>
</evidence>
<dbReference type="PANTHER" id="PTHR38011">
    <property type="entry name" value="DIHYDROFOLATE REDUCTASE FAMILY PROTEIN (AFU_ORTHOLOGUE AFUA_8G06820)"/>
    <property type="match status" value="1"/>
</dbReference>
<dbReference type="Pfam" id="PF01872">
    <property type="entry name" value="RibD_C"/>
    <property type="match status" value="1"/>
</dbReference>
<dbReference type="NCBIfam" id="TIGR00227">
    <property type="entry name" value="ribD_Cterm"/>
    <property type="match status" value="1"/>
</dbReference>
<evidence type="ECO:0000256" key="5">
    <source>
        <dbReference type="ARBA" id="ARBA00007417"/>
    </source>
</evidence>
<dbReference type="Gene3D" id="3.40.430.10">
    <property type="entry name" value="Dihydrofolate Reductase, subunit A"/>
    <property type="match status" value="1"/>
</dbReference>
<keyword evidence="11" id="KW-0511">Multifunctional enzyme</keyword>
<protein>
    <recommendedName>
        <fullName evidence="12">Riboflavin biosynthesis protein RibD</fullName>
    </recommendedName>
    <domain>
        <recommendedName>
            <fullName evidence="12">Diaminohydroxyphosphoribosylaminopyrimidine deaminase</fullName>
            <shortName evidence="12">DRAP deaminase</shortName>
            <ecNumber evidence="12">3.5.4.26</ecNumber>
        </recommendedName>
        <alternativeName>
            <fullName evidence="12">Riboflavin-specific deaminase</fullName>
        </alternativeName>
    </domain>
    <domain>
        <recommendedName>
            <fullName evidence="12">5-amino-6-(5-phosphoribosylamino)uracil reductase</fullName>
            <ecNumber evidence="12">1.1.1.193</ecNumber>
        </recommendedName>
        <alternativeName>
            <fullName evidence="12">HTP reductase</fullName>
        </alternativeName>
    </domain>
</protein>
<dbReference type="PROSITE" id="PS00903">
    <property type="entry name" value="CYT_DCMP_DEAMINASES_1"/>
    <property type="match status" value="1"/>
</dbReference>
<evidence type="ECO:0000256" key="4">
    <source>
        <dbReference type="ARBA" id="ARBA00005259"/>
    </source>
</evidence>
<dbReference type="CDD" id="cd01284">
    <property type="entry name" value="Riboflavin_deaminase-reductase"/>
    <property type="match status" value="1"/>
</dbReference>
<dbReference type="SUPFAM" id="SSF53597">
    <property type="entry name" value="Dihydrofolate reductase-like"/>
    <property type="match status" value="1"/>
</dbReference>
<dbReference type="EMBL" id="JBEWZI010000009">
    <property type="protein sequence ID" value="MET7014513.1"/>
    <property type="molecule type" value="Genomic_DNA"/>
</dbReference>
<sequence length="367" mass="39522">MFYPFDETHMARALALAERGLNTTMPNPRVGCVIVRDEQIVGEGWHIRAGEPHAEVHALHAAGPLAHGATAYVTLEPCSHFGRTPPCSDALIQAGLKRVVVAMQDPNPLVAGRGLCRLREAGIEVVCGVLEARARSLNEGFISRMERGRPWLRIKSAASLDGRTALANGQSQWITSDAARADAQHWRARSCAILTGIGTVLADNPRLTVRGIACERQPLRVIVDSQLRTPLDAAVLDAGHALIATAVTDAARFEPYRKLGVDVVSLPDAEGLVDLPRLMQELGQRGLNEVLTEAGPLLNGALIAAGCADALLLYLAPSLLGNGARGMFALPEMDSLQQRQQLHIQEISPVGSDLRILAQFWRRQVAA</sequence>
<evidence type="ECO:0000256" key="10">
    <source>
        <dbReference type="ARBA" id="ARBA00023002"/>
    </source>
</evidence>
<comment type="caution">
    <text evidence="14">The sequence shown here is derived from an EMBL/GenBank/DDBJ whole genome shotgun (WGS) entry which is preliminary data.</text>
</comment>
<evidence type="ECO:0000256" key="9">
    <source>
        <dbReference type="ARBA" id="ARBA00022857"/>
    </source>
</evidence>
<evidence type="ECO:0000313" key="14">
    <source>
        <dbReference type="EMBL" id="MET7014513.1"/>
    </source>
</evidence>
<dbReference type="PIRSF" id="PIRSF006769">
    <property type="entry name" value="RibD"/>
    <property type="match status" value="1"/>
</dbReference>
<comment type="catalytic activity">
    <reaction evidence="12">
        <text>5-amino-6-(5-phospho-D-ribitylamino)uracil + NADP(+) = 5-amino-6-(5-phospho-D-ribosylamino)uracil + NADPH + H(+)</text>
        <dbReference type="Rhea" id="RHEA:17845"/>
        <dbReference type="ChEBI" id="CHEBI:15378"/>
        <dbReference type="ChEBI" id="CHEBI:57783"/>
        <dbReference type="ChEBI" id="CHEBI:58349"/>
        <dbReference type="ChEBI" id="CHEBI:58421"/>
        <dbReference type="ChEBI" id="CHEBI:58453"/>
        <dbReference type="EC" id="1.1.1.193"/>
    </reaction>
</comment>
<evidence type="ECO:0000259" key="13">
    <source>
        <dbReference type="PROSITE" id="PS51747"/>
    </source>
</evidence>
<dbReference type="Gene3D" id="3.40.140.10">
    <property type="entry name" value="Cytidine Deaminase, domain 2"/>
    <property type="match status" value="1"/>
</dbReference>
<comment type="similarity">
    <text evidence="5 12">In the C-terminal section; belongs to the HTP reductase family.</text>
</comment>
<reference evidence="14 15" key="1">
    <citation type="submission" date="2024-07" db="EMBL/GenBank/DDBJ databases">
        <title>Uliginosibacterium flavum JJ3220;KACC:17644.</title>
        <authorList>
            <person name="Kim M.K."/>
        </authorList>
    </citation>
    <scope>NUCLEOTIDE SEQUENCE [LARGE SCALE GENOMIC DNA]</scope>
    <source>
        <strain evidence="14 15">KACC:17644</strain>
    </source>
</reference>
<keyword evidence="9 12" id="KW-0521">NADP</keyword>
<dbReference type="Pfam" id="PF00383">
    <property type="entry name" value="dCMP_cyt_deam_1"/>
    <property type="match status" value="1"/>
</dbReference>
<keyword evidence="7 12" id="KW-0479">Metal-binding</keyword>
<comment type="pathway">
    <text evidence="2 12">Cofactor biosynthesis; riboflavin biosynthesis; 5-amino-6-(D-ribitylamino)uracil from GTP: step 2/4.</text>
</comment>
<keyword evidence="15" id="KW-1185">Reference proteome</keyword>
<dbReference type="InterPro" id="IPR050765">
    <property type="entry name" value="Riboflavin_Biosynth_HTPR"/>
</dbReference>
<comment type="catalytic activity">
    <reaction evidence="12">
        <text>2,5-diamino-6-hydroxy-4-(5-phosphoribosylamino)-pyrimidine + H2O + H(+) = 5-amino-6-(5-phospho-D-ribosylamino)uracil + NH4(+)</text>
        <dbReference type="Rhea" id="RHEA:21868"/>
        <dbReference type="ChEBI" id="CHEBI:15377"/>
        <dbReference type="ChEBI" id="CHEBI:15378"/>
        <dbReference type="ChEBI" id="CHEBI:28938"/>
        <dbReference type="ChEBI" id="CHEBI:58453"/>
        <dbReference type="ChEBI" id="CHEBI:58614"/>
        <dbReference type="EC" id="3.5.4.26"/>
    </reaction>
</comment>
<dbReference type="InterPro" id="IPR004794">
    <property type="entry name" value="Eubact_RibD"/>
</dbReference>